<sequence>MKTWANATFVRIIYSIVCDGTAARYEQPSGTGGVIVGSDSQVSFTDDLTNQIEFTGTGGYEIVGSGVPKEQ</sequence>
<gene>
    <name evidence="1" type="ORF">Psch_01636</name>
</gene>
<organism evidence="1 2">
    <name type="scientific">Pelotomaculum schinkii</name>
    <dbReference type="NCBI Taxonomy" id="78350"/>
    <lineage>
        <taxon>Bacteria</taxon>
        <taxon>Bacillati</taxon>
        <taxon>Bacillota</taxon>
        <taxon>Clostridia</taxon>
        <taxon>Eubacteriales</taxon>
        <taxon>Desulfotomaculaceae</taxon>
        <taxon>Pelotomaculum</taxon>
    </lineage>
</organism>
<name>A0A4Y7RH17_9FIRM</name>
<dbReference type="EMBL" id="QFGA01000001">
    <property type="protein sequence ID" value="TEB08081.1"/>
    <property type="molecule type" value="Genomic_DNA"/>
</dbReference>
<proteinExistence type="predicted"/>
<keyword evidence="2" id="KW-1185">Reference proteome</keyword>
<comment type="caution">
    <text evidence="1">The sequence shown here is derived from an EMBL/GenBank/DDBJ whole genome shotgun (WGS) entry which is preliminary data.</text>
</comment>
<accession>A0A4Y7RH17</accession>
<evidence type="ECO:0000313" key="2">
    <source>
        <dbReference type="Proteomes" id="UP000298324"/>
    </source>
</evidence>
<reference evidence="1 2" key="1">
    <citation type="journal article" date="2018" name="Environ. Microbiol.">
        <title>Novel energy conservation strategies and behaviour of Pelotomaculum schinkii driving syntrophic propionate catabolism.</title>
        <authorList>
            <person name="Hidalgo-Ahumada C.A.P."/>
            <person name="Nobu M.K."/>
            <person name="Narihiro T."/>
            <person name="Tamaki H."/>
            <person name="Liu W.T."/>
            <person name="Kamagata Y."/>
            <person name="Stams A.J.M."/>
            <person name="Imachi H."/>
            <person name="Sousa D.Z."/>
        </authorList>
    </citation>
    <scope>NUCLEOTIDE SEQUENCE [LARGE SCALE GENOMIC DNA]</scope>
    <source>
        <strain evidence="1 2">HH</strain>
    </source>
</reference>
<dbReference type="AlphaFoldDB" id="A0A4Y7RH17"/>
<evidence type="ECO:0000313" key="1">
    <source>
        <dbReference type="EMBL" id="TEB08081.1"/>
    </source>
</evidence>
<protein>
    <submittedName>
        <fullName evidence="1">Uncharacterized protein</fullName>
    </submittedName>
</protein>
<dbReference type="RefSeq" id="WP_134218244.1">
    <property type="nucleotide sequence ID" value="NZ_QFGA01000001.1"/>
</dbReference>
<dbReference type="Proteomes" id="UP000298324">
    <property type="component" value="Unassembled WGS sequence"/>
</dbReference>